<proteinExistence type="predicted"/>
<dbReference type="GeneID" id="59351233"/>
<feature type="region of interest" description="Disordered" evidence="1">
    <location>
        <begin position="1"/>
        <end position="105"/>
    </location>
</feature>
<feature type="compositionally biased region" description="Polar residues" evidence="1">
    <location>
        <begin position="398"/>
        <end position="409"/>
    </location>
</feature>
<feature type="compositionally biased region" description="Pro residues" evidence="1">
    <location>
        <begin position="925"/>
        <end position="937"/>
    </location>
</feature>
<dbReference type="RefSeq" id="XP_037214685.1">
    <property type="nucleotide sequence ID" value="XM_037368717.1"/>
</dbReference>
<feature type="compositionally biased region" description="Basic and acidic residues" evidence="1">
    <location>
        <begin position="357"/>
        <end position="380"/>
    </location>
</feature>
<feature type="compositionally biased region" description="Polar residues" evidence="1">
    <location>
        <begin position="733"/>
        <end position="758"/>
    </location>
</feature>
<feature type="compositionally biased region" description="Polar residues" evidence="1">
    <location>
        <begin position="816"/>
        <end position="825"/>
    </location>
</feature>
<feature type="compositionally biased region" description="Low complexity" evidence="1">
    <location>
        <begin position="909"/>
        <end position="920"/>
    </location>
</feature>
<feature type="compositionally biased region" description="Low complexity" evidence="1">
    <location>
        <begin position="594"/>
        <end position="605"/>
    </location>
</feature>
<dbReference type="OrthoDB" id="10689999at2759"/>
<feature type="compositionally biased region" description="Polar residues" evidence="1">
    <location>
        <begin position="846"/>
        <end position="865"/>
    </location>
</feature>
<comment type="caution">
    <text evidence="2">The sequence shown here is derived from an EMBL/GenBank/DDBJ whole genome shotgun (WGS) entry which is preliminary data.</text>
</comment>
<dbReference type="EMBL" id="JACAZF010000012">
    <property type="protein sequence ID" value="KAF7291958.1"/>
    <property type="molecule type" value="Genomic_DNA"/>
</dbReference>
<feature type="compositionally biased region" description="Acidic residues" evidence="1">
    <location>
        <begin position="1043"/>
        <end position="1056"/>
    </location>
</feature>
<feature type="region of interest" description="Disordered" evidence="1">
    <location>
        <begin position="1035"/>
        <end position="1075"/>
    </location>
</feature>
<sequence>MDDADVLDWDEDDGHTGPIGAEDDDDAVSLGSIHEEEEIQSEPAGDSQPDPPPVSKPPSPEPLAEKPQRSPSPHRGRGERQRSHRDRKPNKTPLTQPITHALPPKPISATLAFSYSSTTSATLMASSLKDSQDNKTKQATNGPGTSPSNKPSSAYREREPSSSDREIKLPNRHASPPSPISQVASRAAAPQPKGTWDRPRGEDRSKDRDRHLHAVDDRERPIRGHQARDEPSKYSTREREREGRERGPEKERPQDRHRDKVSASGEDSAMSYQDRHYRPKDSDQTDLGYVTNDSDRHIHSVGPVGPHRGRSEREYPDNIAAGSSERERNRGDREHVPPQNSSYLDDGGRRSYPGADGRGRERDSGYRRESDNGWPSRDRPSQAFDSSTSRKPQDLDLRNSNGPSTTNNLRDMPPLRDDTIGRPLPKHHRERDQTRTTDAPPRNPRRRSNSRSPSRERHQEHRGPREKWGPPRPPPPPPLPESQRGHERATRFSPNMVTQTLPPMNADNRPEFTKPSQNDIDAFVPDEFLEDNKARERESGNQAVGIRMDIDQDKHDEPSFRPKRQPLPSQDQIFQESGPPRVPPHSFGSAPRFGQSGPPSGPRYSRGGGVNGETRSLHWERERDPVRERDRERPPSMHADVDMPPPPPPGPSSASTQPPLRNGSTLYHDRDSASTSANEAPRGPRAMNSSAPPINEGPIGYGSNRGRRSPPPFGARGMGRGGLRARVVPPPSMSTGPSVTNSSRPPMDNTPQQESQSAGRFGASSGYGFNSEPGFPDMNLRGRSRGRGRGRGRGDSGHGGYSRDTFPGSGPDSIPNRYNQAPISTRSKEAYEEPSSFDDDGRRSSYSEGVNFPPTSTRGPPQRSSNWEHNRQDRSRRDDDSARYPEGDQSRSRANLEDRMSHSERYERSASQPSKSPQSSRHPLPMNPMRPHAPPSPGRVYPTDFERNGRRGSVDADRTTMGQNEGPLLDRVGGYDDPRQSKAPIRIRRPGPDSALYMDTPSDTLPPPPPERRQRISLLDRIALSNTLSERVQAIPAKREWADVDGPDSADEEEEDGSGKRKKKNIKPKRKKLSM</sequence>
<feature type="compositionally biased region" description="Basic and acidic residues" evidence="1">
    <location>
        <begin position="548"/>
        <end position="560"/>
    </location>
</feature>
<feature type="compositionally biased region" description="Basic and acidic residues" evidence="1">
    <location>
        <begin position="155"/>
        <end position="169"/>
    </location>
</feature>
<evidence type="ECO:0000313" key="3">
    <source>
        <dbReference type="Proteomes" id="UP000636479"/>
    </source>
</evidence>
<feature type="compositionally biased region" description="Basic and acidic residues" evidence="1">
    <location>
        <begin position="944"/>
        <end position="958"/>
    </location>
</feature>
<feature type="compositionally biased region" description="Basic residues" evidence="1">
    <location>
        <begin position="782"/>
        <end position="791"/>
    </location>
</feature>
<feature type="compositionally biased region" description="Basic and acidic residues" evidence="1">
    <location>
        <begin position="324"/>
        <end position="336"/>
    </location>
</feature>
<evidence type="ECO:0000256" key="1">
    <source>
        <dbReference type="SAM" id="MobiDB-lite"/>
    </source>
</evidence>
<feature type="compositionally biased region" description="Basic and acidic residues" evidence="1">
    <location>
        <begin position="453"/>
        <end position="469"/>
    </location>
</feature>
<feature type="region of interest" description="Disordered" evidence="1">
    <location>
        <begin position="126"/>
        <end position="1013"/>
    </location>
</feature>
<name>A0A8H6S3E1_9AGAR</name>
<feature type="compositionally biased region" description="Basic and acidic residues" evidence="1">
    <location>
        <begin position="866"/>
        <end position="908"/>
    </location>
</feature>
<gene>
    <name evidence="2" type="ORF">MIND_01221400</name>
</gene>
<feature type="compositionally biased region" description="Pro residues" evidence="1">
    <location>
        <begin position="49"/>
        <end position="61"/>
    </location>
</feature>
<protein>
    <submittedName>
        <fullName evidence="2">Uncharacterized protein</fullName>
    </submittedName>
</protein>
<organism evidence="2 3">
    <name type="scientific">Mycena indigotica</name>
    <dbReference type="NCBI Taxonomy" id="2126181"/>
    <lineage>
        <taxon>Eukaryota</taxon>
        <taxon>Fungi</taxon>
        <taxon>Dikarya</taxon>
        <taxon>Basidiomycota</taxon>
        <taxon>Agaricomycotina</taxon>
        <taxon>Agaricomycetes</taxon>
        <taxon>Agaricomycetidae</taxon>
        <taxon>Agaricales</taxon>
        <taxon>Marasmiineae</taxon>
        <taxon>Mycenaceae</taxon>
        <taxon>Mycena</taxon>
    </lineage>
</organism>
<feature type="compositionally biased region" description="Basic and acidic residues" evidence="1">
    <location>
        <begin position="273"/>
        <end position="283"/>
    </location>
</feature>
<feature type="compositionally biased region" description="Acidic residues" evidence="1">
    <location>
        <begin position="1"/>
        <end position="13"/>
    </location>
</feature>
<feature type="compositionally biased region" description="Basic residues" evidence="1">
    <location>
        <begin position="1060"/>
        <end position="1075"/>
    </location>
</feature>
<feature type="compositionally biased region" description="Pro residues" evidence="1">
    <location>
        <begin position="470"/>
        <end position="480"/>
    </location>
</feature>
<accession>A0A8H6S3E1</accession>
<feature type="compositionally biased region" description="Polar residues" evidence="1">
    <location>
        <begin position="492"/>
        <end position="502"/>
    </location>
</feature>
<feature type="compositionally biased region" description="Basic and acidic residues" evidence="1">
    <location>
        <begin position="615"/>
        <end position="641"/>
    </location>
</feature>
<reference evidence="2" key="1">
    <citation type="submission" date="2020-05" db="EMBL/GenBank/DDBJ databases">
        <title>Mycena genomes resolve the evolution of fungal bioluminescence.</title>
        <authorList>
            <person name="Tsai I.J."/>
        </authorList>
    </citation>
    <scope>NUCLEOTIDE SEQUENCE</scope>
    <source>
        <strain evidence="2">171206Taipei</strain>
    </source>
</reference>
<dbReference type="Proteomes" id="UP000636479">
    <property type="component" value="Unassembled WGS sequence"/>
</dbReference>
<feature type="compositionally biased region" description="Basic and acidic residues" evidence="1">
    <location>
        <begin position="530"/>
        <end position="539"/>
    </location>
</feature>
<evidence type="ECO:0000313" key="2">
    <source>
        <dbReference type="EMBL" id="KAF7291958.1"/>
    </source>
</evidence>
<feature type="compositionally biased region" description="Basic and acidic residues" evidence="1">
    <location>
        <begin position="195"/>
        <end position="261"/>
    </location>
</feature>
<feature type="compositionally biased region" description="Polar residues" evidence="1">
    <location>
        <begin position="137"/>
        <end position="152"/>
    </location>
</feature>
<keyword evidence="3" id="KW-1185">Reference proteome</keyword>
<dbReference type="AlphaFoldDB" id="A0A8H6S3E1"/>